<proteinExistence type="predicted"/>
<reference evidence="2" key="1">
    <citation type="submission" date="2023-09" db="UniProtKB">
        <authorList>
            <consortium name="Ensembl"/>
        </authorList>
    </citation>
    <scope>IDENTIFICATION</scope>
</reference>
<protein>
    <submittedName>
        <fullName evidence="2">Uncharacterized protein</fullName>
    </submittedName>
</protein>
<feature type="compositionally biased region" description="Gly residues" evidence="1">
    <location>
        <begin position="1"/>
        <end position="15"/>
    </location>
</feature>
<sequence length="124" mass="13636">GAGGKTGRGGTGGSSGNSFPHGAMMQTNTAHGSKNETVLHSELIVRFLTRVSEVTGLFTFACIFNRVFLKYLSLFIRGNTRLVNLQIMQLLRATAPHFHIKKKGKKETAIIGFRFRVFAVLCLH</sequence>
<evidence type="ECO:0000256" key="1">
    <source>
        <dbReference type="SAM" id="MobiDB-lite"/>
    </source>
</evidence>
<accession>A0A3B5A8A6</accession>
<organism evidence="2">
    <name type="scientific">Stegastes partitus</name>
    <name type="common">bicolor damselfish</name>
    <dbReference type="NCBI Taxonomy" id="144197"/>
    <lineage>
        <taxon>Eukaryota</taxon>
        <taxon>Metazoa</taxon>
        <taxon>Chordata</taxon>
        <taxon>Craniata</taxon>
        <taxon>Vertebrata</taxon>
        <taxon>Euteleostomi</taxon>
        <taxon>Actinopterygii</taxon>
        <taxon>Neopterygii</taxon>
        <taxon>Teleostei</taxon>
        <taxon>Neoteleostei</taxon>
        <taxon>Acanthomorphata</taxon>
        <taxon>Ovalentaria</taxon>
        <taxon>Pomacentridae</taxon>
        <taxon>Stegastes</taxon>
    </lineage>
</organism>
<dbReference type="Ensembl" id="ENSSPAT00000017922.1">
    <property type="protein sequence ID" value="ENSSPAP00000017648.1"/>
    <property type="gene ID" value="ENSSPAG00000013335.1"/>
</dbReference>
<name>A0A3B5A8A6_9TELE</name>
<feature type="region of interest" description="Disordered" evidence="1">
    <location>
        <begin position="1"/>
        <end position="27"/>
    </location>
</feature>
<evidence type="ECO:0000313" key="2">
    <source>
        <dbReference type="Ensembl" id="ENSSPAP00000017648.1"/>
    </source>
</evidence>
<dbReference type="AlphaFoldDB" id="A0A3B5A8A6"/>